<accession>A0ACB8Y9G4</accession>
<organism evidence="1 2">
    <name type="scientific">Arctium lappa</name>
    <name type="common">Greater burdock</name>
    <name type="synonym">Lappa major</name>
    <dbReference type="NCBI Taxonomy" id="4217"/>
    <lineage>
        <taxon>Eukaryota</taxon>
        <taxon>Viridiplantae</taxon>
        <taxon>Streptophyta</taxon>
        <taxon>Embryophyta</taxon>
        <taxon>Tracheophyta</taxon>
        <taxon>Spermatophyta</taxon>
        <taxon>Magnoliopsida</taxon>
        <taxon>eudicotyledons</taxon>
        <taxon>Gunneridae</taxon>
        <taxon>Pentapetalae</taxon>
        <taxon>asterids</taxon>
        <taxon>campanulids</taxon>
        <taxon>Asterales</taxon>
        <taxon>Asteraceae</taxon>
        <taxon>Carduoideae</taxon>
        <taxon>Cardueae</taxon>
        <taxon>Arctiinae</taxon>
        <taxon>Arctium</taxon>
    </lineage>
</organism>
<dbReference type="Proteomes" id="UP001055879">
    <property type="component" value="Linkage Group LG13"/>
</dbReference>
<gene>
    <name evidence="1" type="ORF">L6452_36027</name>
</gene>
<proteinExistence type="predicted"/>
<evidence type="ECO:0000313" key="2">
    <source>
        <dbReference type="Proteomes" id="UP001055879"/>
    </source>
</evidence>
<name>A0ACB8Y9G4_ARCLA</name>
<comment type="caution">
    <text evidence="1">The sequence shown here is derived from an EMBL/GenBank/DDBJ whole genome shotgun (WGS) entry which is preliminary data.</text>
</comment>
<reference evidence="1 2" key="2">
    <citation type="journal article" date="2022" name="Mol. Ecol. Resour.">
        <title>The genomes of chicory, endive, great burdock and yacon provide insights into Asteraceae paleo-polyploidization history and plant inulin production.</title>
        <authorList>
            <person name="Fan W."/>
            <person name="Wang S."/>
            <person name="Wang H."/>
            <person name="Wang A."/>
            <person name="Jiang F."/>
            <person name="Liu H."/>
            <person name="Zhao H."/>
            <person name="Xu D."/>
            <person name="Zhang Y."/>
        </authorList>
    </citation>
    <scope>NUCLEOTIDE SEQUENCE [LARGE SCALE GENOMIC DNA]</scope>
    <source>
        <strain evidence="2">cv. Niubang</strain>
    </source>
</reference>
<sequence length="83" mass="9368">MVARVFLLIKAIELMLSLFPSLFLSFCSLSLSLSTFYLYMLLLMSLFGRKLSSASAEISFVIIFTIMIKGYYFSMKLQLSGGI</sequence>
<evidence type="ECO:0000313" key="1">
    <source>
        <dbReference type="EMBL" id="KAI3681238.1"/>
    </source>
</evidence>
<reference evidence="2" key="1">
    <citation type="journal article" date="2022" name="Mol. Ecol. Resour.">
        <title>The genomes of chicory, endive, great burdock and yacon provide insights into Asteraceae palaeo-polyploidization history and plant inulin production.</title>
        <authorList>
            <person name="Fan W."/>
            <person name="Wang S."/>
            <person name="Wang H."/>
            <person name="Wang A."/>
            <person name="Jiang F."/>
            <person name="Liu H."/>
            <person name="Zhao H."/>
            <person name="Xu D."/>
            <person name="Zhang Y."/>
        </authorList>
    </citation>
    <scope>NUCLEOTIDE SEQUENCE [LARGE SCALE GENOMIC DNA]</scope>
    <source>
        <strain evidence="2">cv. Niubang</strain>
    </source>
</reference>
<keyword evidence="2" id="KW-1185">Reference proteome</keyword>
<protein>
    <submittedName>
        <fullName evidence="1">Uncharacterized protein</fullName>
    </submittedName>
</protein>
<dbReference type="EMBL" id="CM042059">
    <property type="protein sequence ID" value="KAI3681238.1"/>
    <property type="molecule type" value="Genomic_DNA"/>
</dbReference>